<dbReference type="Proteomes" id="UP001058860">
    <property type="component" value="Chromosome"/>
</dbReference>
<dbReference type="Pfam" id="PF02470">
    <property type="entry name" value="MlaD"/>
    <property type="match status" value="1"/>
</dbReference>
<dbReference type="InterPro" id="IPR052336">
    <property type="entry name" value="MlaD_Phospholipid_Transporter"/>
</dbReference>
<gene>
    <name evidence="2" type="ORF">LRS13_03255</name>
</gene>
<reference evidence="3" key="1">
    <citation type="submission" date="2021-11" db="EMBL/GenBank/DDBJ databases">
        <title>Cultivation dependent microbiological survey of springs from the worlds oldest radium mine currently devoted to the extraction of radon-saturated water.</title>
        <authorList>
            <person name="Kapinusova G."/>
            <person name="Smrhova T."/>
            <person name="Strejcek M."/>
            <person name="Suman J."/>
            <person name="Jani K."/>
            <person name="Pajer P."/>
            <person name="Uhlik O."/>
        </authorList>
    </citation>
    <scope>NUCLEOTIDE SEQUENCE [LARGE SCALE GENOMIC DNA]</scope>
    <source>
        <strain evidence="3">J379</strain>
    </source>
</reference>
<name>A0ABY5PJP1_9ACTN</name>
<dbReference type="EMBL" id="CP088295">
    <property type="protein sequence ID" value="UUY04567.1"/>
    <property type="molecule type" value="Genomic_DNA"/>
</dbReference>
<organism evidence="2 3">
    <name type="scientific">Svornostia abyssi</name>
    <dbReference type="NCBI Taxonomy" id="2898438"/>
    <lineage>
        <taxon>Bacteria</taxon>
        <taxon>Bacillati</taxon>
        <taxon>Actinomycetota</taxon>
        <taxon>Thermoleophilia</taxon>
        <taxon>Solirubrobacterales</taxon>
        <taxon>Baekduiaceae</taxon>
        <taxon>Svornostia</taxon>
    </lineage>
</organism>
<proteinExistence type="predicted"/>
<dbReference type="PANTHER" id="PTHR33371">
    <property type="entry name" value="INTERMEMBRANE PHOSPHOLIPID TRANSPORT SYSTEM BINDING PROTEIN MLAD-RELATED"/>
    <property type="match status" value="1"/>
</dbReference>
<feature type="domain" description="Mce/MlaD" evidence="1">
    <location>
        <begin position="42"/>
        <end position="117"/>
    </location>
</feature>
<protein>
    <submittedName>
        <fullName evidence="2">MlaD family protein</fullName>
    </submittedName>
</protein>
<dbReference type="InterPro" id="IPR003399">
    <property type="entry name" value="Mce/MlaD"/>
</dbReference>
<evidence type="ECO:0000259" key="1">
    <source>
        <dbReference type="Pfam" id="PF02470"/>
    </source>
</evidence>
<evidence type="ECO:0000313" key="3">
    <source>
        <dbReference type="Proteomes" id="UP001058860"/>
    </source>
</evidence>
<dbReference type="RefSeq" id="WP_353865048.1">
    <property type="nucleotide sequence ID" value="NZ_CP088295.1"/>
</dbReference>
<accession>A0ABY5PJP1</accession>
<dbReference type="PANTHER" id="PTHR33371:SF15">
    <property type="entry name" value="LIPOPROTEIN LPRN"/>
    <property type="match status" value="1"/>
</dbReference>
<keyword evidence="3" id="KW-1185">Reference proteome</keyword>
<sequence length="457" mass="48487">MNPRVAPWAGWSMVVALLLSVGLLVALSTGKLLVSQRGALGGNLIYANFKNAWPLVPGSTVRVNGAVAGTVESVELSEQGTAKVALRLLADTPAPRADASVAIRQGDILGDTYADLKLGSAANSLGERAIPATRTVAMPRLDDLFSTFREPQRDGMRALVTELGRATERRGDDLNSAILELRPGFEALDDLFTEMNGQQTDLRTVVEESDRLVAQLAASDRSLDRGLVALDGALGTVAARSDKVDRTLAKAPSTLRALRSTLGDVEAVAQRTQPLARTLDRAAPELRAAAPLIAPFARAVRVSVSELEPAVDRTRRTLVAAEPVTKRLKDLSPAEVLLPASGLLRVLAPVFGEGAKVLFGAKSYGRNTKGEVGLGAIVAERGDPPVTPNEDPRRYMARLAFVLTCETFGVPIRPGCLGDIINLGVPLDESLIASRAARSATGAATDSERQLLDYLLR</sequence>
<evidence type="ECO:0000313" key="2">
    <source>
        <dbReference type="EMBL" id="UUY04567.1"/>
    </source>
</evidence>